<keyword evidence="2" id="KW-0472">Membrane</keyword>
<evidence type="ECO:0000313" key="3">
    <source>
        <dbReference type="EMBL" id="NRT21258.1"/>
    </source>
</evidence>
<dbReference type="Gene3D" id="3.30.70.1430">
    <property type="entry name" value="Multidrug efflux transporter AcrB pore domain"/>
    <property type="match status" value="2"/>
</dbReference>
<evidence type="ECO:0000313" key="4">
    <source>
        <dbReference type="Proteomes" id="UP000779507"/>
    </source>
</evidence>
<dbReference type="Gene3D" id="3.30.70.1440">
    <property type="entry name" value="Multidrug efflux transporter AcrB pore domain"/>
    <property type="match status" value="1"/>
</dbReference>
<reference evidence="3 4" key="1">
    <citation type="submission" date="2020-05" db="EMBL/GenBank/DDBJ databases">
        <title>Genomic Encyclopedia of Type Strains, Phase IV (KMG-V): Genome sequencing to study the core and pangenomes of soil and plant-associated prokaryotes.</title>
        <authorList>
            <person name="Whitman W."/>
        </authorList>
    </citation>
    <scope>NUCLEOTIDE SEQUENCE [LARGE SCALE GENOMIC DNA]</scope>
    <source>
        <strain evidence="3 4">9A</strain>
    </source>
</reference>
<dbReference type="Gene3D" id="3.30.2090.10">
    <property type="entry name" value="Multidrug efflux transporter AcrB TolC docking domain, DN and DC subdomains"/>
    <property type="match status" value="2"/>
</dbReference>
<organism evidence="3 4">
    <name type="scientific">Hymenobacter caeli</name>
    <dbReference type="NCBI Taxonomy" id="2735894"/>
    <lineage>
        <taxon>Bacteria</taxon>
        <taxon>Pseudomonadati</taxon>
        <taxon>Bacteroidota</taxon>
        <taxon>Cytophagia</taxon>
        <taxon>Cytophagales</taxon>
        <taxon>Hymenobacteraceae</taxon>
        <taxon>Hymenobacter</taxon>
    </lineage>
</organism>
<feature type="transmembrane region" description="Helical" evidence="2">
    <location>
        <begin position="465"/>
        <end position="488"/>
    </location>
</feature>
<feature type="transmembrane region" description="Helical" evidence="2">
    <location>
        <begin position="333"/>
        <end position="349"/>
    </location>
</feature>
<dbReference type="PRINTS" id="PR00702">
    <property type="entry name" value="ACRIFLAVINRP"/>
</dbReference>
<name>A0ABX2FWV6_9BACT</name>
<dbReference type="SUPFAM" id="SSF82714">
    <property type="entry name" value="Multidrug efflux transporter AcrB TolC docking domain, DN and DC subdomains"/>
    <property type="match status" value="2"/>
</dbReference>
<sequence>MTSPFQAYKAPIAVLLVLALALGTVAYRRINVALFPEVTFPKVKVIAENGLEPVDRMMVTVTKPMEDAIKRVPGLKLLRSTTSRGSCEISAFLDWSANVATSQTLIESRLNQIRADLPPTVQISVERMNPAILPVMGYTLEAPGRSALELRKLALYTIKPFLSQVDGVSSVQIQGGRTKEYQVQLLPDQMAALGLGPDDITKALTATNFVQSNGYLSDYRRLYLTVTDATILQKEDLENIVLRNDGHRIVRLADVATVGLGEQQEYIRINANGSDAVLVSILRQPDANVVLVSDGVRAKVAALQAGLPRGVKMAPYYDQADFVAEVVKSVQDALWIGLALALVVTALFLRSVRATLTILGAIPVALALTVAVLYFGLGYSFNIMTLGAIAAAIGLMIDDAVVMVEQLHRVGEDHPGAAPGEVVRRSVGHLLPALVGSSLSTIVIFLPFALLGGVAGAYFKVLATTMVVALLCSFFVAWLGLPVIYLLLSGKAASSKLLAVSSSPDEADSANKNKANSQQLTASSSKTHHHEIPWVRSVIRHPAYSIIGIVVLIGSMVLIIPRLATGFLPDMDEGAIVLDYNSPPGTSIEETDRMLRQAEKLIVKVPEVASYSRRTGTQMGFFITEPNRGDYLIRLKTSRQRSTEEVIADLRQRIEATQPALTIDFGQVIGDMLGDLMSTVQPIEIKVFGPDAPKRYALAGRVADEVRKVAGTADVFDGIVRMGPAVDVRPDPRRLAQFGLTATDFQTQLQTQLAGTTAGSVLEGEQLLNIRLRYPNAARATLAQMRTEPIFLPNGQRRRLDELATVGVTAGDAELERENLQAMTAVTARLDGRDLGGAMREIRQKLEKSVPLPPGYFIQYGGSYAEQQQSFQELLTILGTACLLVFAVGLFLFRDLKAAGLILLVAILGPAGGSLALFLTHTPLNVGSYTGLIMVVGIIGENAIFTFQQFFEILAEGQPVEAAIGYAIAARLRPKLMTALSAIAALLPLALGIGAGAQLHQPLAIAVIGGLLLALPLLLVVLPSLLRLAYGGGKQPTVATGLAV</sequence>
<dbReference type="RefSeq" id="WP_173812010.1">
    <property type="nucleotide sequence ID" value="NZ_JABSNP010000029.1"/>
</dbReference>
<dbReference type="SUPFAM" id="SSF82866">
    <property type="entry name" value="Multidrug efflux transporter AcrB transmembrane domain"/>
    <property type="match status" value="2"/>
</dbReference>
<dbReference type="Pfam" id="PF00873">
    <property type="entry name" value="ACR_tran"/>
    <property type="match status" value="1"/>
</dbReference>
<evidence type="ECO:0000256" key="2">
    <source>
        <dbReference type="SAM" id="Phobius"/>
    </source>
</evidence>
<keyword evidence="4" id="KW-1185">Reference proteome</keyword>
<accession>A0ABX2FWV6</accession>
<proteinExistence type="predicted"/>
<comment type="caution">
    <text evidence="3">The sequence shown here is derived from an EMBL/GenBank/DDBJ whole genome shotgun (WGS) entry which is preliminary data.</text>
</comment>
<protein>
    <submittedName>
        <fullName evidence="3">CzcA family heavy metal efflux pump</fullName>
    </submittedName>
</protein>
<feature type="transmembrane region" description="Helical" evidence="2">
    <location>
        <begin position="1003"/>
        <end position="1026"/>
    </location>
</feature>
<dbReference type="EMBL" id="JABSNP010000029">
    <property type="protein sequence ID" value="NRT21258.1"/>
    <property type="molecule type" value="Genomic_DNA"/>
</dbReference>
<evidence type="ECO:0000256" key="1">
    <source>
        <dbReference type="SAM" id="MobiDB-lite"/>
    </source>
</evidence>
<dbReference type="PANTHER" id="PTHR32063:SF24">
    <property type="entry name" value="CATION EFFLUX SYSTEM (ACRB_ACRD_ACRF FAMILY)"/>
    <property type="match status" value="1"/>
</dbReference>
<dbReference type="SUPFAM" id="SSF82693">
    <property type="entry name" value="Multidrug efflux transporter AcrB pore domain, PN1, PN2, PC1 and PC2 subdomains"/>
    <property type="match status" value="3"/>
</dbReference>
<gene>
    <name evidence="3" type="ORF">HNP98_004104</name>
</gene>
<feature type="transmembrane region" description="Helical" evidence="2">
    <location>
        <begin position="900"/>
        <end position="920"/>
    </location>
</feature>
<feature type="transmembrane region" description="Helical" evidence="2">
    <location>
        <begin position="976"/>
        <end position="997"/>
    </location>
</feature>
<feature type="transmembrane region" description="Helical" evidence="2">
    <location>
        <begin position="874"/>
        <end position="893"/>
    </location>
</feature>
<keyword evidence="2" id="KW-1133">Transmembrane helix</keyword>
<dbReference type="PANTHER" id="PTHR32063">
    <property type="match status" value="1"/>
</dbReference>
<feature type="transmembrane region" description="Helical" evidence="2">
    <location>
        <begin position="543"/>
        <end position="564"/>
    </location>
</feature>
<feature type="region of interest" description="Disordered" evidence="1">
    <location>
        <begin position="504"/>
        <end position="525"/>
    </location>
</feature>
<feature type="compositionally biased region" description="Polar residues" evidence="1">
    <location>
        <begin position="510"/>
        <end position="525"/>
    </location>
</feature>
<keyword evidence="2" id="KW-0812">Transmembrane</keyword>
<dbReference type="Proteomes" id="UP000779507">
    <property type="component" value="Unassembled WGS sequence"/>
</dbReference>
<feature type="transmembrane region" description="Helical" evidence="2">
    <location>
        <begin position="356"/>
        <end position="377"/>
    </location>
</feature>
<dbReference type="Gene3D" id="1.20.1640.10">
    <property type="entry name" value="Multidrug efflux transporter AcrB transmembrane domain"/>
    <property type="match status" value="2"/>
</dbReference>
<dbReference type="InterPro" id="IPR027463">
    <property type="entry name" value="AcrB_DN_DC_subdom"/>
</dbReference>
<feature type="transmembrane region" description="Helical" evidence="2">
    <location>
        <begin position="926"/>
        <end position="945"/>
    </location>
</feature>
<dbReference type="InterPro" id="IPR001036">
    <property type="entry name" value="Acrflvin-R"/>
</dbReference>
<feature type="transmembrane region" description="Helical" evidence="2">
    <location>
        <begin position="383"/>
        <end position="404"/>
    </location>
</feature>
<dbReference type="Gene3D" id="3.30.70.1320">
    <property type="entry name" value="Multidrug efflux transporter AcrB pore domain like"/>
    <property type="match status" value="1"/>
</dbReference>
<feature type="transmembrane region" description="Helical" evidence="2">
    <location>
        <begin position="434"/>
        <end position="459"/>
    </location>
</feature>